<evidence type="ECO:0000256" key="5">
    <source>
        <dbReference type="ARBA" id="ARBA00022840"/>
    </source>
</evidence>
<dbReference type="EC" id="2.7.1.158" evidence="1 6"/>
<evidence type="ECO:0000313" key="8">
    <source>
        <dbReference type="Proteomes" id="UP000031668"/>
    </source>
</evidence>
<reference evidence="7 8" key="1">
    <citation type="journal article" date="2014" name="Genome Biol. Evol.">
        <title>The genome of the myxosporean Thelohanellus kitauei shows adaptations to nutrient acquisition within its fish host.</title>
        <authorList>
            <person name="Yang Y."/>
            <person name="Xiong J."/>
            <person name="Zhou Z."/>
            <person name="Huo F."/>
            <person name="Miao W."/>
            <person name="Ran C."/>
            <person name="Liu Y."/>
            <person name="Zhang J."/>
            <person name="Feng J."/>
            <person name="Wang M."/>
            <person name="Wang M."/>
            <person name="Wang L."/>
            <person name="Yao B."/>
        </authorList>
    </citation>
    <scope>NUCLEOTIDE SEQUENCE [LARGE SCALE GENOMIC DNA]</scope>
    <source>
        <strain evidence="7">Wuqing</strain>
    </source>
</reference>
<gene>
    <name evidence="7" type="ORF">RF11_06701</name>
</gene>
<dbReference type="Pfam" id="PF06090">
    <property type="entry name" value="Ins_P5_2-kin"/>
    <property type="match status" value="1"/>
</dbReference>
<dbReference type="PANTHER" id="PTHR14456:SF2">
    <property type="entry name" value="INOSITOL-PENTAKISPHOSPHATE 2-KINASE"/>
    <property type="match status" value="1"/>
</dbReference>
<dbReference type="OrthoDB" id="272370at2759"/>
<organism evidence="7 8">
    <name type="scientific">Thelohanellus kitauei</name>
    <name type="common">Myxosporean</name>
    <dbReference type="NCBI Taxonomy" id="669202"/>
    <lineage>
        <taxon>Eukaryota</taxon>
        <taxon>Metazoa</taxon>
        <taxon>Cnidaria</taxon>
        <taxon>Myxozoa</taxon>
        <taxon>Myxosporea</taxon>
        <taxon>Bivalvulida</taxon>
        <taxon>Platysporina</taxon>
        <taxon>Myxobolidae</taxon>
        <taxon>Thelohanellus</taxon>
    </lineage>
</organism>
<keyword evidence="8" id="KW-1185">Reference proteome</keyword>
<sequence length="386" mass="45125">MNIRDLTNSTYLADGNNNVVFRVHSTSHVLRFYKFVYLENENSEKLAIDEKCNIYSSQDVYNFHLKVIRKLLPEAYLLPDFYLIRPDLDLSNHVIKEFNSSKFTRREALLMNDVIRLLGPEPVSYLIEIKPKLGFISPIGPSCHTYESKYCRFCLQQLSKIKENVYEVHKDNQYCPLDLFFTCHNRIRFALDNLFKFPQNNLKIYINGMYRDLTESGIEEKNFLTQLIFLCILEDSRKNETSTNITRDQTCSGSHKFDCCLNNTCKHRPTGGVLDLLLSFQRLDAVGLNTISQMWSLMDEKSKKQAIICLEDFDHPIWKDINPFNSDNDTRERTLLIRNFLLSMTFRDASLTFTIRENNDKLESCGLAHSTFVYGEHCFDEVLIKD</sequence>
<proteinExistence type="predicted"/>
<name>A0A0C2JYE7_THEKT</name>
<dbReference type="GO" id="GO:0005634">
    <property type="term" value="C:nucleus"/>
    <property type="evidence" value="ECO:0007669"/>
    <property type="project" value="TreeGrafter"/>
</dbReference>
<keyword evidence="5 6" id="KW-0067">ATP-binding</keyword>
<dbReference type="AlphaFoldDB" id="A0A0C2JYE7"/>
<dbReference type="Proteomes" id="UP000031668">
    <property type="component" value="Unassembled WGS sequence"/>
</dbReference>
<dbReference type="GO" id="GO:0005524">
    <property type="term" value="F:ATP binding"/>
    <property type="evidence" value="ECO:0007669"/>
    <property type="project" value="UniProtKB-KW"/>
</dbReference>
<evidence type="ECO:0000256" key="6">
    <source>
        <dbReference type="RuleBase" id="RU364126"/>
    </source>
</evidence>
<evidence type="ECO:0000256" key="1">
    <source>
        <dbReference type="ARBA" id="ARBA00012023"/>
    </source>
</evidence>
<comment type="caution">
    <text evidence="7">The sequence shown here is derived from an EMBL/GenBank/DDBJ whole genome shotgun (WGS) entry which is preliminary data.</text>
</comment>
<keyword evidence="4 6" id="KW-0418">Kinase</keyword>
<evidence type="ECO:0000256" key="4">
    <source>
        <dbReference type="ARBA" id="ARBA00022777"/>
    </source>
</evidence>
<evidence type="ECO:0000256" key="2">
    <source>
        <dbReference type="ARBA" id="ARBA00022679"/>
    </source>
</evidence>
<comment type="function">
    <text evidence="6">Phosphorylates Ins(1,3,4,5,6)P5 at position 2 to form Ins(1,2,3,4,5,6)P6 (InsP6 or phytate).</text>
</comment>
<evidence type="ECO:0000256" key="3">
    <source>
        <dbReference type="ARBA" id="ARBA00022741"/>
    </source>
</evidence>
<dbReference type="EMBL" id="JWZT01000375">
    <property type="protein sequence ID" value="KII74533.1"/>
    <property type="molecule type" value="Genomic_DNA"/>
</dbReference>
<accession>A0A0C2JYE7</accession>
<dbReference type="GO" id="GO:0032958">
    <property type="term" value="P:inositol phosphate biosynthetic process"/>
    <property type="evidence" value="ECO:0007669"/>
    <property type="project" value="TreeGrafter"/>
</dbReference>
<dbReference type="GO" id="GO:0035299">
    <property type="term" value="F:inositol-1,3,4,5,6-pentakisphosphate 2-kinase activity"/>
    <property type="evidence" value="ECO:0007669"/>
    <property type="project" value="UniProtKB-EC"/>
</dbReference>
<keyword evidence="3 6" id="KW-0547">Nucleotide-binding</keyword>
<evidence type="ECO:0000313" key="7">
    <source>
        <dbReference type="EMBL" id="KII74533.1"/>
    </source>
</evidence>
<comment type="catalytic activity">
    <reaction evidence="6">
        <text>1D-myo-inositol 1,3,4,5,6-pentakisphosphate + ATP = 1D-myo-inositol hexakisphosphate + ADP + H(+)</text>
        <dbReference type="Rhea" id="RHEA:20313"/>
        <dbReference type="ChEBI" id="CHEBI:15378"/>
        <dbReference type="ChEBI" id="CHEBI:30616"/>
        <dbReference type="ChEBI" id="CHEBI:57733"/>
        <dbReference type="ChEBI" id="CHEBI:58130"/>
        <dbReference type="ChEBI" id="CHEBI:456216"/>
        <dbReference type="EC" id="2.7.1.158"/>
    </reaction>
</comment>
<comment type="domain">
    <text evidence="6">The EXKPK motif is conserved in inositol-pentakisphosphate 2-kinases of both family 1 and 2.</text>
</comment>
<protein>
    <recommendedName>
        <fullName evidence="1 6">Inositol-pentakisphosphate 2-kinase</fullName>
        <ecNumber evidence="1 6">2.7.1.158</ecNumber>
    </recommendedName>
</protein>
<keyword evidence="2 6" id="KW-0808">Transferase</keyword>
<dbReference type="PANTHER" id="PTHR14456">
    <property type="entry name" value="INOSITOL POLYPHOSPHATE KINASE 1"/>
    <property type="match status" value="1"/>
</dbReference>
<dbReference type="InterPro" id="IPR009286">
    <property type="entry name" value="Ins_P5_2-kin"/>
</dbReference>